<accession>A0A212IW67</accession>
<evidence type="ECO:0000256" key="2">
    <source>
        <dbReference type="ARBA" id="ARBA00023125"/>
    </source>
</evidence>
<dbReference type="PANTHER" id="PTHR43280">
    <property type="entry name" value="ARAC-FAMILY TRANSCRIPTIONAL REGULATOR"/>
    <property type="match status" value="1"/>
</dbReference>
<reference evidence="5" key="1">
    <citation type="submission" date="2016-04" db="EMBL/GenBank/DDBJ databases">
        <authorList>
            <person name="Evans L.H."/>
            <person name="Alamgir A."/>
            <person name="Owens N."/>
            <person name="Weber N.D."/>
            <person name="Virtaneva K."/>
            <person name="Barbian K."/>
            <person name="Babar A."/>
            <person name="Rosenke K."/>
        </authorList>
    </citation>
    <scope>NUCLEOTIDE SEQUENCE</scope>
    <source>
        <strain evidence="5">86-1</strain>
    </source>
</reference>
<organism evidence="5">
    <name type="scientific">uncultured Dysgonomonas sp</name>
    <dbReference type="NCBI Taxonomy" id="206096"/>
    <lineage>
        <taxon>Bacteria</taxon>
        <taxon>Pseudomonadati</taxon>
        <taxon>Bacteroidota</taxon>
        <taxon>Bacteroidia</taxon>
        <taxon>Bacteroidales</taxon>
        <taxon>Dysgonomonadaceae</taxon>
        <taxon>Dysgonomonas</taxon>
        <taxon>environmental samples</taxon>
    </lineage>
</organism>
<dbReference type="PANTHER" id="PTHR43280:SF32">
    <property type="entry name" value="TRANSCRIPTIONAL REGULATORY PROTEIN"/>
    <property type="match status" value="1"/>
</dbReference>
<dbReference type="InterPro" id="IPR018060">
    <property type="entry name" value="HTH_AraC"/>
</dbReference>
<dbReference type="GO" id="GO:0043565">
    <property type="term" value="F:sequence-specific DNA binding"/>
    <property type="evidence" value="ECO:0007669"/>
    <property type="project" value="InterPro"/>
</dbReference>
<name>A0A212IW67_9BACT</name>
<gene>
    <name evidence="5" type="ORF">KL86DYS1_10266</name>
</gene>
<dbReference type="GO" id="GO:0003700">
    <property type="term" value="F:DNA-binding transcription factor activity"/>
    <property type="evidence" value="ECO:0007669"/>
    <property type="project" value="InterPro"/>
</dbReference>
<keyword evidence="3" id="KW-0804">Transcription</keyword>
<evidence type="ECO:0000256" key="1">
    <source>
        <dbReference type="ARBA" id="ARBA00023015"/>
    </source>
</evidence>
<evidence type="ECO:0000259" key="4">
    <source>
        <dbReference type="PROSITE" id="PS01124"/>
    </source>
</evidence>
<dbReference type="PROSITE" id="PS01124">
    <property type="entry name" value="HTH_ARAC_FAMILY_2"/>
    <property type="match status" value="1"/>
</dbReference>
<protein>
    <submittedName>
        <fullName evidence="5">Transcriptional regulator</fullName>
    </submittedName>
</protein>
<sequence>MVESLTEFYKRINNIGPVVLNKGEEYLDINESRCNIGKTSFSYRDFYKVALVLDIGKLYYADKWIMVDRPAILFSNPLIPYAWEAIDAGKERGVYCIFNEHFLKTGDRHSSLADTPLLDISKERIYFLDDNTVNNIKELFQKMQEELKSDYAQKADILRCYLHLLVHEAMKMQTISTYIPQKNAGQRTAELFLALLERQFPVDIPNESLSLKTANDYAERLSVHVNHLNRVVKSTTGRTTSGLITNRIIQESVQLLQHSNYTIGEIAFGLGFEELASFSNFIKKHTNLSPSAHRSLQTV</sequence>
<dbReference type="SMART" id="SM00342">
    <property type="entry name" value="HTH_ARAC"/>
    <property type="match status" value="1"/>
</dbReference>
<proteinExistence type="predicted"/>
<keyword evidence="2" id="KW-0238">DNA-binding</keyword>
<dbReference type="Pfam" id="PF12833">
    <property type="entry name" value="HTH_18"/>
    <property type="match status" value="1"/>
</dbReference>
<dbReference type="InterPro" id="IPR009057">
    <property type="entry name" value="Homeodomain-like_sf"/>
</dbReference>
<evidence type="ECO:0000313" key="5">
    <source>
        <dbReference type="EMBL" id="SBV91165.1"/>
    </source>
</evidence>
<dbReference type="EMBL" id="FLUM01000001">
    <property type="protein sequence ID" value="SBV91165.1"/>
    <property type="molecule type" value="Genomic_DNA"/>
</dbReference>
<dbReference type="AlphaFoldDB" id="A0A212IW67"/>
<evidence type="ECO:0000256" key="3">
    <source>
        <dbReference type="ARBA" id="ARBA00023163"/>
    </source>
</evidence>
<feature type="domain" description="HTH araC/xylS-type" evidence="4">
    <location>
        <begin position="190"/>
        <end position="296"/>
    </location>
</feature>
<dbReference type="SUPFAM" id="SSF46689">
    <property type="entry name" value="Homeodomain-like"/>
    <property type="match status" value="1"/>
</dbReference>
<dbReference type="RefSeq" id="WP_296938119.1">
    <property type="nucleotide sequence ID" value="NZ_LT599032.1"/>
</dbReference>
<keyword evidence="1" id="KW-0805">Transcription regulation</keyword>
<dbReference type="Gene3D" id="1.10.10.60">
    <property type="entry name" value="Homeodomain-like"/>
    <property type="match status" value="1"/>
</dbReference>